<dbReference type="CDD" id="cd10497">
    <property type="entry name" value="MH2_SMAD_1_5_9"/>
    <property type="match status" value="1"/>
</dbReference>
<dbReference type="FunFam" id="2.60.200.10:FF:000001">
    <property type="entry name" value="Mothers against decapentaplegic homolog"/>
    <property type="match status" value="1"/>
</dbReference>
<dbReference type="AlphaFoldDB" id="A0AAD7SS90"/>
<organism evidence="13 14">
    <name type="scientific">Aldrovandia affinis</name>
    <dbReference type="NCBI Taxonomy" id="143900"/>
    <lineage>
        <taxon>Eukaryota</taxon>
        <taxon>Metazoa</taxon>
        <taxon>Chordata</taxon>
        <taxon>Craniata</taxon>
        <taxon>Vertebrata</taxon>
        <taxon>Euteleostomi</taxon>
        <taxon>Actinopterygii</taxon>
        <taxon>Neopterygii</taxon>
        <taxon>Teleostei</taxon>
        <taxon>Notacanthiformes</taxon>
        <taxon>Halosauridae</taxon>
        <taxon>Aldrovandia</taxon>
    </lineage>
</organism>
<evidence type="ECO:0000256" key="6">
    <source>
        <dbReference type="ARBA" id="ARBA00023125"/>
    </source>
</evidence>
<dbReference type="Pfam" id="PF03166">
    <property type="entry name" value="MH2"/>
    <property type="match status" value="1"/>
</dbReference>
<dbReference type="InterPro" id="IPR001132">
    <property type="entry name" value="SMAD_dom_Dwarfin-type"/>
</dbReference>
<keyword evidence="8 9" id="KW-0539">Nucleus</keyword>
<dbReference type="EMBL" id="JAINUG010000038">
    <property type="protein sequence ID" value="KAJ8407680.1"/>
    <property type="molecule type" value="Genomic_DNA"/>
</dbReference>
<protein>
    <recommendedName>
        <fullName evidence="9">Mothers against decapentaplegic homolog</fullName>
        <shortName evidence="9">MAD homolog</shortName>
        <shortName evidence="9">Mothers against DPP homolog</shortName>
    </recommendedName>
    <alternativeName>
        <fullName evidence="9">SMAD family member</fullName>
    </alternativeName>
</protein>
<evidence type="ECO:0000256" key="2">
    <source>
        <dbReference type="ARBA" id="ARBA00022490"/>
    </source>
</evidence>
<dbReference type="InterPro" id="IPR017855">
    <property type="entry name" value="SMAD-like_dom_sf"/>
</dbReference>
<feature type="compositionally biased region" description="Polar residues" evidence="10">
    <location>
        <begin position="187"/>
        <end position="197"/>
    </location>
</feature>
<dbReference type="GO" id="GO:0009880">
    <property type="term" value="P:embryonic pattern specification"/>
    <property type="evidence" value="ECO:0007669"/>
    <property type="project" value="UniProtKB-ARBA"/>
</dbReference>
<dbReference type="InterPro" id="IPR036578">
    <property type="entry name" value="SMAD_MH1_sf"/>
</dbReference>
<evidence type="ECO:0000256" key="5">
    <source>
        <dbReference type="ARBA" id="ARBA00023015"/>
    </source>
</evidence>
<dbReference type="GO" id="GO:0046872">
    <property type="term" value="F:metal ion binding"/>
    <property type="evidence" value="ECO:0007669"/>
    <property type="project" value="UniProtKB-KW"/>
</dbReference>
<keyword evidence="5 9" id="KW-0805">Transcription regulation</keyword>
<dbReference type="GO" id="GO:0060395">
    <property type="term" value="P:SMAD protein signal transduction"/>
    <property type="evidence" value="ECO:0007669"/>
    <property type="project" value="TreeGrafter"/>
</dbReference>
<dbReference type="Proteomes" id="UP001221898">
    <property type="component" value="Unassembled WGS sequence"/>
</dbReference>
<keyword evidence="7 9" id="KW-0804">Transcription</keyword>
<sequence>MNVTSLFSFTSPAVKRLLGWKQGDEEEKWAEKAVDALVKKLKKKKGAMEDLEKALSSPGQPSSCGLPHVIYCRVWRWPDLQSHHELKALDCCEFPFGSKQKDVCINPYHYKRVDSPVLPPVLVPRNSEFNAKHSMLPRFRNPLHQTEPHMPHNATFPDSFPQTGGLPFPLSPNNSYPSSPEGGTAPNFPQSPSNSDPGSPFHMPAETPPPAYMPSEEQVTQDCPQPMDTNLLAPTLPLEISGRPDVQPVAYEEPKHWCSIVYYELNNRVGEAFQASSTSVLVDGFTDPSNNRNRFCLGLLSNVNRNSTIENTRRHISKGVHLYYVGGEVYAECLSDSSIFVQSRNCNYHHGFHPTTVCKIPSGCSLKIFNNQEFAELLAQSVNHGFEAVYELTKMCTIRMSFVKGWGAEYHRQDVTSTPCWIEIHLHGPLQWLDKVLTQMGSPHNPISSVS</sequence>
<dbReference type="GO" id="GO:0005737">
    <property type="term" value="C:cytoplasm"/>
    <property type="evidence" value="ECO:0007669"/>
    <property type="project" value="UniProtKB-SubCell"/>
</dbReference>
<dbReference type="SMART" id="SM00523">
    <property type="entry name" value="DWA"/>
    <property type="match status" value="1"/>
</dbReference>
<keyword evidence="2 9" id="KW-0963">Cytoplasm</keyword>
<evidence type="ECO:0000256" key="9">
    <source>
        <dbReference type="RuleBase" id="RU361195"/>
    </source>
</evidence>
<evidence type="ECO:0000313" key="13">
    <source>
        <dbReference type="EMBL" id="KAJ8407680.1"/>
    </source>
</evidence>
<dbReference type="InterPro" id="IPR013019">
    <property type="entry name" value="MAD_homology_MH1"/>
</dbReference>
<dbReference type="GO" id="GO:0071144">
    <property type="term" value="C:heteromeric SMAD protein complex"/>
    <property type="evidence" value="ECO:0007669"/>
    <property type="project" value="TreeGrafter"/>
</dbReference>
<dbReference type="Gene3D" id="3.90.520.10">
    <property type="entry name" value="SMAD MH1 domain"/>
    <property type="match status" value="1"/>
</dbReference>
<dbReference type="GO" id="GO:0007179">
    <property type="term" value="P:transforming growth factor beta receptor signaling pathway"/>
    <property type="evidence" value="ECO:0007669"/>
    <property type="project" value="TreeGrafter"/>
</dbReference>
<gene>
    <name evidence="13" type="ORF">AAFF_G00275370</name>
</gene>
<dbReference type="InterPro" id="IPR003619">
    <property type="entry name" value="MAD_homology1_Dwarfin-type"/>
</dbReference>
<dbReference type="Pfam" id="PF03165">
    <property type="entry name" value="MH1"/>
    <property type="match status" value="1"/>
</dbReference>
<feature type="region of interest" description="Disordered" evidence="10">
    <location>
        <begin position="141"/>
        <end position="223"/>
    </location>
</feature>
<dbReference type="Gene3D" id="2.60.200.10">
    <property type="match status" value="1"/>
</dbReference>
<dbReference type="GO" id="GO:0030154">
    <property type="term" value="P:cell differentiation"/>
    <property type="evidence" value="ECO:0007669"/>
    <property type="project" value="TreeGrafter"/>
</dbReference>
<comment type="similarity">
    <text evidence="1 9">Belongs to the dwarfin/SMAD family.</text>
</comment>
<dbReference type="SUPFAM" id="SSF49879">
    <property type="entry name" value="SMAD/FHA domain"/>
    <property type="match status" value="1"/>
</dbReference>
<dbReference type="InterPro" id="IPR008984">
    <property type="entry name" value="SMAD_FHA_dom_sf"/>
</dbReference>
<dbReference type="GO" id="GO:0000978">
    <property type="term" value="F:RNA polymerase II cis-regulatory region sequence-specific DNA binding"/>
    <property type="evidence" value="ECO:0007669"/>
    <property type="project" value="TreeGrafter"/>
</dbReference>
<evidence type="ECO:0000256" key="3">
    <source>
        <dbReference type="ARBA" id="ARBA00022723"/>
    </source>
</evidence>
<evidence type="ECO:0000259" key="11">
    <source>
        <dbReference type="PROSITE" id="PS51075"/>
    </source>
</evidence>
<comment type="caution">
    <text evidence="13">The sequence shown here is derived from an EMBL/GenBank/DDBJ whole genome shotgun (WGS) entry which is preliminary data.</text>
</comment>
<accession>A0AAD7SS90</accession>
<feature type="compositionally biased region" description="Low complexity" evidence="10">
    <location>
        <begin position="166"/>
        <end position="180"/>
    </location>
</feature>
<feature type="domain" description="MH1" evidence="11">
    <location>
        <begin position="12"/>
        <end position="119"/>
    </location>
</feature>
<name>A0AAD7SS90_9TELE</name>
<dbReference type="GO" id="GO:0030509">
    <property type="term" value="P:BMP signaling pathway"/>
    <property type="evidence" value="ECO:0007669"/>
    <property type="project" value="TreeGrafter"/>
</dbReference>
<dbReference type="PANTHER" id="PTHR13703">
    <property type="entry name" value="SMAD"/>
    <property type="match status" value="1"/>
</dbReference>
<dbReference type="GO" id="GO:0070411">
    <property type="term" value="F:I-SMAD binding"/>
    <property type="evidence" value="ECO:0007669"/>
    <property type="project" value="TreeGrafter"/>
</dbReference>
<evidence type="ECO:0000256" key="7">
    <source>
        <dbReference type="ARBA" id="ARBA00023163"/>
    </source>
</evidence>
<keyword evidence="4" id="KW-0862">Zinc</keyword>
<keyword evidence="3" id="KW-0479">Metal-binding</keyword>
<evidence type="ECO:0000256" key="1">
    <source>
        <dbReference type="ARBA" id="ARBA00005545"/>
    </source>
</evidence>
<keyword evidence="6" id="KW-0238">DNA-binding</keyword>
<feature type="domain" description="MH2" evidence="12">
    <location>
        <begin position="257"/>
        <end position="451"/>
    </location>
</feature>
<evidence type="ECO:0000259" key="12">
    <source>
        <dbReference type="PROSITE" id="PS51076"/>
    </source>
</evidence>
<dbReference type="GO" id="GO:0009653">
    <property type="term" value="P:anatomical structure morphogenesis"/>
    <property type="evidence" value="ECO:0007669"/>
    <property type="project" value="TreeGrafter"/>
</dbReference>
<dbReference type="SMART" id="SM00524">
    <property type="entry name" value="DWB"/>
    <property type="match status" value="1"/>
</dbReference>
<evidence type="ECO:0000256" key="10">
    <source>
        <dbReference type="SAM" id="MobiDB-lite"/>
    </source>
</evidence>
<comment type="subcellular location">
    <subcellularLocation>
        <location evidence="9">Cytoplasm</location>
    </subcellularLocation>
    <subcellularLocation>
        <location evidence="9">Nucleus</location>
    </subcellularLocation>
</comment>
<evidence type="ECO:0000313" key="14">
    <source>
        <dbReference type="Proteomes" id="UP001221898"/>
    </source>
</evidence>
<proteinExistence type="inferred from homology"/>
<dbReference type="GO" id="GO:0003002">
    <property type="term" value="P:regionalization"/>
    <property type="evidence" value="ECO:0007669"/>
    <property type="project" value="UniProtKB-ARBA"/>
</dbReference>
<dbReference type="PANTHER" id="PTHR13703:SF23">
    <property type="entry name" value="MOTHERS AGAINST DECAPENTAPLEGIC HOMOLOG 1"/>
    <property type="match status" value="1"/>
</dbReference>
<dbReference type="GO" id="GO:0000981">
    <property type="term" value="F:DNA-binding transcription factor activity, RNA polymerase II-specific"/>
    <property type="evidence" value="ECO:0007669"/>
    <property type="project" value="TreeGrafter"/>
</dbReference>
<evidence type="ECO:0000256" key="8">
    <source>
        <dbReference type="ARBA" id="ARBA00023242"/>
    </source>
</evidence>
<dbReference type="SUPFAM" id="SSF56366">
    <property type="entry name" value="SMAD MH1 domain"/>
    <property type="match status" value="1"/>
</dbReference>
<reference evidence="13" key="1">
    <citation type="journal article" date="2023" name="Science">
        <title>Genome structures resolve the early diversification of teleost fishes.</title>
        <authorList>
            <person name="Parey E."/>
            <person name="Louis A."/>
            <person name="Montfort J."/>
            <person name="Bouchez O."/>
            <person name="Roques C."/>
            <person name="Iampietro C."/>
            <person name="Lluch J."/>
            <person name="Castinel A."/>
            <person name="Donnadieu C."/>
            <person name="Desvignes T."/>
            <person name="Floi Bucao C."/>
            <person name="Jouanno E."/>
            <person name="Wen M."/>
            <person name="Mejri S."/>
            <person name="Dirks R."/>
            <person name="Jansen H."/>
            <person name="Henkel C."/>
            <person name="Chen W.J."/>
            <person name="Zahm M."/>
            <person name="Cabau C."/>
            <person name="Klopp C."/>
            <person name="Thompson A.W."/>
            <person name="Robinson-Rechavi M."/>
            <person name="Braasch I."/>
            <person name="Lecointre G."/>
            <person name="Bobe J."/>
            <person name="Postlethwait J.H."/>
            <person name="Berthelot C."/>
            <person name="Roest Crollius H."/>
            <person name="Guiguen Y."/>
        </authorList>
    </citation>
    <scope>NUCLEOTIDE SEQUENCE</scope>
    <source>
        <strain evidence="13">NC1722</strain>
    </source>
</reference>
<dbReference type="PROSITE" id="PS51076">
    <property type="entry name" value="MH2"/>
    <property type="match status" value="1"/>
</dbReference>
<evidence type="ECO:0000256" key="4">
    <source>
        <dbReference type="ARBA" id="ARBA00022833"/>
    </source>
</evidence>
<keyword evidence="14" id="KW-1185">Reference proteome</keyword>
<dbReference type="PROSITE" id="PS51075">
    <property type="entry name" value="MH1"/>
    <property type="match status" value="1"/>
</dbReference>
<dbReference type="InterPro" id="IPR013790">
    <property type="entry name" value="Dwarfin"/>
</dbReference>